<dbReference type="OrthoDB" id="5357172at2759"/>
<gene>
    <name evidence="2" type="ORF">H072_2756</name>
</gene>
<organism evidence="2 3">
    <name type="scientific">Dactylellina haptotyla (strain CBS 200.50)</name>
    <name type="common">Nematode-trapping fungus</name>
    <name type="synonym">Monacrosporium haptotylum</name>
    <dbReference type="NCBI Taxonomy" id="1284197"/>
    <lineage>
        <taxon>Eukaryota</taxon>
        <taxon>Fungi</taxon>
        <taxon>Dikarya</taxon>
        <taxon>Ascomycota</taxon>
        <taxon>Pezizomycotina</taxon>
        <taxon>Orbiliomycetes</taxon>
        <taxon>Orbiliales</taxon>
        <taxon>Orbiliaceae</taxon>
        <taxon>Dactylellina</taxon>
    </lineage>
</organism>
<dbReference type="AlphaFoldDB" id="S8AQ77"/>
<dbReference type="EMBL" id="AQGS01000083">
    <property type="protein sequence ID" value="EPS43231.1"/>
    <property type="molecule type" value="Genomic_DNA"/>
</dbReference>
<name>S8AQ77_DACHA</name>
<accession>S8AQ77</accession>
<proteinExistence type="predicted"/>
<evidence type="ECO:0000313" key="3">
    <source>
        <dbReference type="Proteomes" id="UP000015100"/>
    </source>
</evidence>
<comment type="caution">
    <text evidence="2">The sequence shown here is derived from an EMBL/GenBank/DDBJ whole genome shotgun (WGS) entry which is preliminary data.</text>
</comment>
<dbReference type="OMA" id="RINKVAM"/>
<feature type="coiled-coil region" evidence="1">
    <location>
        <begin position="381"/>
        <end position="412"/>
    </location>
</feature>
<protein>
    <submittedName>
        <fullName evidence="2">Uncharacterized protein</fullName>
    </submittedName>
</protein>
<evidence type="ECO:0000313" key="2">
    <source>
        <dbReference type="EMBL" id="EPS43231.1"/>
    </source>
</evidence>
<keyword evidence="3" id="KW-1185">Reference proteome</keyword>
<evidence type="ECO:0000256" key="1">
    <source>
        <dbReference type="SAM" id="Coils"/>
    </source>
</evidence>
<keyword evidence="1" id="KW-0175">Coiled coil</keyword>
<sequence length="412" mass="46167">MHTNNQDIVFRKCNEDDTSSKSSRCVSPGPAEPTNMTKILFENNPATFCRDAMKTSIEVWNFLEGRWIQPSDIQCPHLKFTAREGKVLLFVTSHMAEDIRGEREKQENVLSYILVWDSKDIVVWSYDATDTARGVELAVAYKFLGLPQLLTVGAGNKKPIIVDPENITWKWRILKAILYNIKDEFAISGEHRAAVWLRFRNAKPINPRCMFLRNKNIIPGKINCSTERVAIETPYYRNSGPPTAWLGIDENRLPKVRPLGQGPVVPVAIPITRAVTALKSSEPSKAREQSVPVLLEFLDHNTPPSPPSTTQTSPCQNAADLLGLDFCATISPISSPANLSPSLPLDSDEDFTQNSLTLHAHESAVLNVINGKVRDAAGNNKDDYVKAVREKMEQLEKMLEECKKEVEKFEGR</sequence>
<dbReference type="Proteomes" id="UP000015100">
    <property type="component" value="Unassembled WGS sequence"/>
</dbReference>
<reference evidence="2 3" key="1">
    <citation type="journal article" date="2013" name="PLoS Genet.">
        <title>Genomic mechanisms accounting for the adaptation to parasitism in nematode-trapping fungi.</title>
        <authorList>
            <person name="Meerupati T."/>
            <person name="Andersson K.M."/>
            <person name="Friman E."/>
            <person name="Kumar D."/>
            <person name="Tunlid A."/>
            <person name="Ahren D."/>
        </authorList>
    </citation>
    <scope>NUCLEOTIDE SEQUENCE [LARGE SCALE GENOMIC DNA]</scope>
    <source>
        <strain evidence="2 3">CBS 200.50</strain>
    </source>
</reference>
<dbReference type="HOGENOM" id="CLU_667343_0_0_1"/>
<reference evidence="3" key="2">
    <citation type="submission" date="2013-04" db="EMBL/GenBank/DDBJ databases">
        <title>Genomic mechanisms accounting for the adaptation to parasitism in nematode-trapping fungi.</title>
        <authorList>
            <person name="Ahren D.G."/>
        </authorList>
    </citation>
    <scope>NUCLEOTIDE SEQUENCE [LARGE SCALE GENOMIC DNA]</scope>
    <source>
        <strain evidence="3">CBS 200.50</strain>
    </source>
</reference>